<dbReference type="InterPro" id="IPR047012">
    <property type="entry name" value="ICAM_VCAM"/>
</dbReference>
<dbReference type="OrthoDB" id="5843397at2759"/>
<dbReference type="Pfam" id="PF03921">
    <property type="entry name" value="ICAM_N"/>
    <property type="match status" value="1"/>
</dbReference>
<dbReference type="PANTHER" id="PTHR13771">
    <property type="entry name" value="INTERCELLULAR ADHESION MOLECULE"/>
    <property type="match status" value="1"/>
</dbReference>
<keyword evidence="3" id="KW-1185">Reference proteome</keyword>
<dbReference type="Gene3D" id="2.60.40.10">
    <property type="entry name" value="Immunoglobulins"/>
    <property type="match status" value="6"/>
</dbReference>
<dbReference type="Pfam" id="PF07679">
    <property type="entry name" value="I-set"/>
    <property type="match status" value="1"/>
</dbReference>
<name>A0A3N0YTH7_ANAGA</name>
<dbReference type="GO" id="GO:0007155">
    <property type="term" value="P:cell adhesion"/>
    <property type="evidence" value="ECO:0007669"/>
    <property type="project" value="InterPro"/>
</dbReference>
<feature type="domain" description="Ig-like" evidence="1">
    <location>
        <begin position="106"/>
        <end position="204"/>
    </location>
</feature>
<evidence type="ECO:0000313" key="3">
    <source>
        <dbReference type="Proteomes" id="UP000281406"/>
    </source>
</evidence>
<protein>
    <submittedName>
        <fullName evidence="2">Vascular cell adhesion protein 1</fullName>
    </submittedName>
</protein>
<accession>A0A3N0YTH7</accession>
<dbReference type="InterPro" id="IPR013098">
    <property type="entry name" value="Ig_I-set"/>
</dbReference>
<dbReference type="InterPro" id="IPR013768">
    <property type="entry name" value="ICAM_N"/>
</dbReference>
<dbReference type="PANTHER" id="PTHR13771:SF9">
    <property type="entry name" value="INTERCELLULAR ADHESION MOLECULE 5"/>
    <property type="match status" value="1"/>
</dbReference>
<proteinExistence type="predicted"/>
<dbReference type="SMART" id="SM00408">
    <property type="entry name" value="IGc2"/>
    <property type="match status" value="3"/>
</dbReference>
<dbReference type="InterPro" id="IPR007110">
    <property type="entry name" value="Ig-like_dom"/>
</dbReference>
<feature type="domain" description="Ig-like" evidence="1">
    <location>
        <begin position="494"/>
        <end position="570"/>
    </location>
</feature>
<reference evidence="2 3" key="1">
    <citation type="submission" date="2018-10" db="EMBL/GenBank/DDBJ databases">
        <title>Genome assembly for a Yunnan-Guizhou Plateau 3E fish, Anabarilius grahami (Regan), and its evolutionary and genetic applications.</title>
        <authorList>
            <person name="Jiang W."/>
        </authorList>
    </citation>
    <scope>NUCLEOTIDE SEQUENCE [LARGE SCALE GENOMIC DNA]</scope>
    <source>
        <strain evidence="2">AG-KIZ</strain>
        <tissue evidence="2">Muscle</tissue>
    </source>
</reference>
<organism evidence="2 3">
    <name type="scientific">Anabarilius grahami</name>
    <name type="common">Kanglang fish</name>
    <name type="synonym">Barilius grahami</name>
    <dbReference type="NCBI Taxonomy" id="495550"/>
    <lineage>
        <taxon>Eukaryota</taxon>
        <taxon>Metazoa</taxon>
        <taxon>Chordata</taxon>
        <taxon>Craniata</taxon>
        <taxon>Vertebrata</taxon>
        <taxon>Euteleostomi</taxon>
        <taxon>Actinopterygii</taxon>
        <taxon>Neopterygii</taxon>
        <taxon>Teleostei</taxon>
        <taxon>Ostariophysi</taxon>
        <taxon>Cypriniformes</taxon>
        <taxon>Xenocyprididae</taxon>
        <taxon>Xenocypridinae</taxon>
        <taxon>Xenocypridinae incertae sedis</taxon>
        <taxon>Anabarilius</taxon>
    </lineage>
</organism>
<dbReference type="InterPro" id="IPR013783">
    <property type="entry name" value="Ig-like_fold"/>
</dbReference>
<evidence type="ECO:0000313" key="2">
    <source>
        <dbReference type="EMBL" id="ROL49499.1"/>
    </source>
</evidence>
<dbReference type="AlphaFoldDB" id="A0A3N0YTH7"/>
<dbReference type="GO" id="GO:0005178">
    <property type="term" value="F:integrin binding"/>
    <property type="evidence" value="ECO:0007669"/>
    <property type="project" value="InterPro"/>
</dbReference>
<dbReference type="InterPro" id="IPR036179">
    <property type="entry name" value="Ig-like_dom_sf"/>
</dbReference>
<feature type="domain" description="Ig-like" evidence="1">
    <location>
        <begin position="207"/>
        <end position="293"/>
    </location>
</feature>
<gene>
    <name evidence="2" type="ORF">DPX16_15825</name>
</gene>
<evidence type="ECO:0000259" key="1">
    <source>
        <dbReference type="PROSITE" id="PS50835"/>
    </source>
</evidence>
<dbReference type="Pfam" id="PF13895">
    <property type="entry name" value="Ig_2"/>
    <property type="match status" value="2"/>
</dbReference>
<dbReference type="Proteomes" id="UP000281406">
    <property type="component" value="Unassembled WGS sequence"/>
</dbReference>
<dbReference type="CDD" id="cd00096">
    <property type="entry name" value="Ig"/>
    <property type="match status" value="1"/>
</dbReference>
<dbReference type="SUPFAM" id="SSF48726">
    <property type="entry name" value="Immunoglobulin"/>
    <property type="match status" value="6"/>
</dbReference>
<comment type="caution">
    <text evidence="2">The sequence shown here is derived from an EMBL/GenBank/DDBJ whole genome shotgun (WGS) entry which is preliminary data.</text>
</comment>
<sequence>MCLTGSHAAECPLQLNPQRVVVRYGGSVSVTCNTSVPHDGMGWEASEGAMPMSKDNLITWRVSELTEWDIKPFCYLNPKNGDQCLSYLPVTVYNIRVCKSSSTETPDSVSISTVNPIGPMMEGNQYELQCDVLNVAPVQSLTVKWYKGQTLVNQTIFTDTIKTPVNETVTLMIRPDRSDDGVQYRCEAELELGEEGPRPPPKVTSKPLSVEVHYKPKHSNSTETINTSDEVTLNCTVKANPSPTYTWDSKLLKEKITSPVLPYSTLSPGNYTCIATNSQGGDSKVFIVKSTVSGDSCSLEISPSRVVVKFGDPVSVSCVASRPVRVLGWESVIAASHTQRDLSVQWQVDSLTDWIEEPICYGVFFTAPRQCEEKLNLVLYKKPDSVSISLVNHSSPVVVGREYQLQCEVHNVAPVQYLVLRWYRGQTEVYNHSFSELSPATPVQVSSILLIVPNRADDGAQYRCEAELKLGAEGPQPPPTVQSEVLSLAVQYPPDFRSPEEEIVEIREDSEMVLDCTAEGNPPPVYIWTSSNLQEKADQPVLTAASLGPGVYTCTASNILGKKSKQFVIKHKSKGESNKDAMEMLKFFPSNAEATVYTTHSVSVTV</sequence>
<dbReference type="EMBL" id="RJVU01026577">
    <property type="protein sequence ID" value="ROL49499.1"/>
    <property type="molecule type" value="Genomic_DNA"/>
</dbReference>
<feature type="domain" description="Ig-like" evidence="1">
    <location>
        <begin position="383"/>
        <end position="482"/>
    </location>
</feature>
<dbReference type="InterPro" id="IPR003598">
    <property type="entry name" value="Ig_sub2"/>
</dbReference>
<dbReference type="InterPro" id="IPR003599">
    <property type="entry name" value="Ig_sub"/>
</dbReference>
<dbReference type="PROSITE" id="PS50835">
    <property type="entry name" value="IG_LIKE"/>
    <property type="match status" value="4"/>
</dbReference>
<dbReference type="SMART" id="SM00409">
    <property type="entry name" value="IG"/>
    <property type="match status" value="4"/>
</dbReference>